<evidence type="ECO:0000256" key="1">
    <source>
        <dbReference type="SAM" id="MobiDB-lite"/>
    </source>
</evidence>
<evidence type="ECO:0000313" key="3">
    <source>
        <dbReference type="Proteomes" id="UP001629246"/>
    </source>
</evidence>
<reference evidence="2 3" key="1">
    <citation type="journal article" date="2024" name="Chem. Sci.">
        <title>Discovery of megapolipeptins by genome mining of a Burkholderiales bacteria collection.</title>
        <authorList>
            <person name="Paulo B.S."/>
            <person name="Recchia M.J.J."/>
            <person name="Lee S."/>
            <person name="Fergusson C.H."/>
            <person name="Romanowski S.B."/>
            <person name="Hernandez A."/>
            <person name="Krull N."/>
            <person name="Liu D.Y."/>
            <person name="Cavanagh H."/>
            <person name="Bos A."/>
            <person name="Gray C.A."/>
            <person name="Murphy B.T."/>
            <person name="Linington R.G."/>
            <person name="Eustaquio A.S."/>
        </authorList>
    </citation>
    <scope>NUCLEOTIDE SEQUENCE [LARGE SCALE GENOMIC DNA]</scope>
    <source>
        <strain evidence="2 3">RL21-008-BIB-A</strain>
    </source>
</reference>
<name>A0ABW9AB48_9BURK</name>
<proteinExistence type="predicted"/>
<dbReference type="EMBL" id="JAQQFM010000007">
    <property type="protein sequence ID" value="MFL9926118.1"/>
    <property type="molecule type" value="Genomic_DNA"/>
</dbReference>
<protein>
    <submittedName>
        <fullName evidence="2">Uncharacterized protein</fullName>
    </submittedName>
</protein>
<sequence length="154" mass="16338">MAKSDPAVSPSIAIQQGDWSAYRAHIQAQHEADVGLAATLASSSAVADSHPHPYGAHELAAGVSARVSTSALGDGNAPKSETDIHPEGDLPAVDDDLLEYRRRCAQAYIGMNGRLGGRAYRANEPVILTPDTVNELAELNRLLREERAAAKRST</sequence>
<feature type="region of interest" description="Disordered" evidence="1">
    <location>
        <begin position="68"/>
        <end position="92"/>
    </location>
</feature>
<gene>
    <name evidence="2" type="ORF">PQR62_17715</name>
</gene>
<accession>A0ABW9AB48</accession>
<keyword evidence="3" id="KW-1185">Reference proteome</keyword>
<dbReference type="Proteomes" id="UP001629246">
    <property type="component" value="Unassembled WGS sequence"/>
</dbReference>
<evidence type="ECO:0000313" key="2">
    <source>
        <dbReference type="EMBL" id="MFL9926118.1"/>
    </source>
</evidence>
<comment type="caution">
    <text evidence="2">The sequence shown here is derived from an EMBL/GenBank/DDBJ whole genome shotgun (WGS) entry which is preliminary data.</text>
</comment>
<organism evidence="2 3">
    <name type="scientific">Herbaspirillum lusitanum</name>
    <dbReference type="NCBI Taxonomy" id="213312"/>
    <lineage>
        <taxon>Bacteria</taxon>
        <taxon>Pseudomonadati</taxon>
        <taxon>Pseudomonadota</taxon>
        <taxon>Betaproteobacteria</taxon>
        <taxon>Burkholderiales</taxon>
        <taxon>Oxalobacteraceae</taxon>
        <taxon>Herbaspirillum</taxon>
    </lineage>
</organism>
<dbReference type="RefSeq" id="WP_408159312.1">
    <property type="nucleotide sequence ID" value="NZ_JAQQFM010000007.1"/>
</dbReference>